<keyword evidence="2" id="KW-1185">Reference proteome</keyword>
<dbReference type="Proteomes" id="UP000297299">
    <property type="component" value="Unassembled WGS sequence"/>
</dbReference>
<dbReference type="EMBL" id="PHWZ01000039">
    <property type="protein sequence ID" value="TEY80310.1"/>
    <property type="molecule type" value="Genomic_DNA"/>
</dbReference>
<accession>A0A4Y8DCU6</accession>
<name>A0A4Y8DCU6_9HELO</name>
<dbReference type="AlphaFoldDB" id="A0A4Y8DCU6"/>
<protein>
    <submittedName>
        <fullName evidence="1">Uncharacterized protein</fullName>
    </submittedName>
</protein>
<organism evidence="1 2">
    <name type="scientific">Botryotinia calthae</name>
    <dbReference type="NCBI Taxonomy" id="38488"/>
    <lineage>
        <taxon>Eukaryota</taxon>
        <taxon>Fungi</taxon>
        <taxon>Dikarya</taxon>
        <taxon>Ascomycota</taxon>
        <taxon>Pezizomycotina</taxon>
        <taxon>Leotiomycetes</taxon>
        <taxon>Helotiales</taxon>
        <taxon>Sclerotiniaceae</taxon>
        <taxon>Botryotinia</taxon>
    </lineage>
</organism>
<proteinExistence type="predicted"/>
<reference evidence="1 2" key="1">
    <citation type="submission" date="2017-11" db="EMBL/GenBank/DDBJ databases">
        <title>Comparative genomics of Botrytis spp.</title>
        <authorList>
            <person name="Valero-Jimenez C.A."/>
            <person name="Tapia P."/>
            <person name="Veloso J."/>
            <person name="Silva-Moreno E."/>
            <person name="Staats M."/>
            <person name="Valdes J.H."/>
            <person name="Van Kan J.A.L."/>
        </authorList>
    </citation>
    <scope>NUCLEOTIDE SEQUENCE [LARGE SCALE GENOMIC DNA]</scope>
    <source>
        <strain evidence="1 2">MUCL2830</strain>
    </source>
</reference>
<evidence type="ECO:0000313" key="2">
    <source>
        <dbReference type="Proteomes" id="UP000297299"/>
    </source>
</evidence>
<dbReference type="OrthoDB" id="3538018at2759"/>
<evidence type="ECO:0000313" key="1">
    <source>
        <dbReference type="EMBL" id="TEY80310.1"/>
    </source>
</evidence>
<comment type="caution">
    <text evidence="1">The sequence shown here is derived from an EMBL/GenBank/DDBJ whole genome shotgun (WGS) entry which is preliminary data.</text>
</comment>
<gene>
    <name evidence="1" type="ORF">BOTCAL_0039g00070</name>
</gene>
<sequence length="65" mass="7302">MSTPFLKFGKLIEKTWVSLPMTALASGLLYVNNGVAKEIKQLKIINEERHHKETGASHPGDIQKR</sequence>